<reference evidence="1 2" key="1">
    <citation type="journal article" date="2014" name="Am. J. Bot.">
        <title>Genome assembly and annotation for red clover (Trifolium pratense; Fabaceae).</title>
        <authorList>
            <person name="Istvanek J."/>
            <person name="Jaros M."/>
            <person name="Krenek A."/>
            <person name="Repkova J."/>
        </authorList>
    </citation>
    <scope>NUCLEOTIDE SEQUENCE [LARGE SCALE GENOMIC DNA]</scope>
    <source>
        <strain evidence="2">cv. Tatra</strain>
        <tissue evidence="1">Young leaves</tissue>
    </source>
</reference>
<organism evidence="1 2">
    <name type="scientific">Trifolium pratense</name>
    <name type="common">Red clover</name>
    <dbReference type="NCBI Taxonomy" id="57577"/>
    <lineage>
        <taxon>Eukaryota</taxon>
        <taxon>Viridiplantae</taxon>
        <taxon>Streptophyta</taxon>
        <taxon>Embryophyta</taxon>
        <taxon>Tracheophyta</taxon>
        <taxon>Spermatophyta</taxon>
        <taxon>Magnoliopsida</taxon>
        <taxon>eudicotyledons</taxon>
        <taxon>Gunneridae</taxon>
        <taxon>Pentapetalae</taxon>
        <taxon>rosids</taxon>
        <taxon>fabids</taxon>
        <taxon>Fabales</taxon>
        <taxon>Fabaceae</taxon>
        <taxon>Papilionoideae</taxon>
        <taxon>50 kb inversion clade</taxon>
        <taxon>NPAAA clade</taxon>
        <taxon>Hologalegina</taxon>
        <taxon>IRL clade</taxon>
        <taxon>Trifolieae</taxon>
        <taxon>Trifolium</taxon>
    </lineage>
</organism>
<reference evidence="1 2" key="2">
    <citation type="journal article" date="2017" name="Front. Plant Sci.">
        <title>Gene Classification and Mining of Molecular Markers Useful in Red Clover (Trifolium pratense) Breeding.</title>
        <authorList>
            <person name="Istvanek J."/>
            <person name="Dluhosova J."/>
            <person name="Dluhos P."/>
            <person name="Patkova L."/>
            <person name="Nedelnik J."/>
            <person name="Repkova J."/>
        </authorList>
    </citation>
    <scope>NUCLEOTIDE SEQUENCE [LARGE SCALE GENOMIC DNA]</scope>
    <source>
        <strain evidence="2">cv. Tatra</strain>
        <tissue evidence="1">Young leaves</tissue>
    </source>
</reference>
<proteinExistence type="predicted"/>
<dbReference type="EMBL" id="ASHM01002622">
    <property type="protein sequence ID" value="PNY08615.1"/>
    <property type="molecule type" value="Genomic_DNA"/>
</dbReference>
<dbReference type="Proteomes" id="UP000236291">
    <property type="component" value="Unassembled WGS sequence"/>
</dbReference>
<accession>A0A2K3NZZ1</accession>
<evidence type="ECO:0000313" key="1">
    <source>
        <dbReference type="EMBL" id="PNY08615.1"/>
    </source>
</evidence>
<evidence type="ECO:0000313" key="2">
    <source>
        <dbReference type="Proteomes" id="UP000236291"/>
    </source>
</evidence>
<dbReference type="AlphaFoldDB" id="A0A2K3NZZ1"/>
<gene>
    <name evidence="1" type="ORF">L195_g005143</name>
</gene>
<sequence>MRMSNFKTTISHRNAAQKGLDGCRVMATIAATGPECNRPVIQEAEQCWCKPRPGTLKCNVDAACYAEANQFFMEHV</sequence>
<comment type="caution">
    <text evidence="1">The sequence shown here is derived from an EMBL/GenBank/DDBJ whole genome shotgun (WGS) entry which is preliminary data.</text>
</comment>
<name>A0A2K3NZZ1_TRIPR</name>
<protein>
    <submittedName>
        <fullName evidence="1">Uncharacterized protein</fullName>
    </submittedName>
</protein>